<dbReference type="GO" id="GO:0030496">
    <property type="term" value="C:midbody"/>
    <property type="evidence" value="ECO:0007669"/>
    <property type="project" value="UniProtKB-SubCell"/>
</dbReference>
<dbReference type="EMBL" id="NEVH01013204">
    <property type="protein sequence ID" value="PNF29868.1"/>
    <property type="molecule type" value="Genomic_DNA"/>
</dbReference>
<dbReference type="PROSITE" id="PS00108">
    <property type="entry name" value="PROTEIN_KINASE_ST"/>
    <property type="match status" value="1"/>
</dbReference>
<protein>
    <recommendedName>
        <fullName evidence="14">Aurora kinase</fullName>
        <ecNumber evidence="14">2.7.11.1</ecNumber>
    </recommendedName>
</protein>
<dbReference type="InterPro" id="IPR011009">
    <property type="entry name" value="Kinase-like_dom_sf"/>
</dbReference>
<dbReference type="SMART" id="SM00220">
    <property type="entry name" value="S_TKc"/>
    <property type="match status" value="1"/>
</dbReference>
<evidence type="ECO:0000259" key="15">
    <source>
        <dbReference type="PROSITE" id="PS50011"/>
    </source>
</evidence>
<dbReference type="Gene3D" id="3.30.200.20">
    <property type="entry name" value="Phosphorylase Kinase, domain 1"/>
    <property type="match status" value="1"/>
</dbReference>
<proteinExistence type="inferred from homology"/>
<name>A0A2J7QMS1_9NEOP</name>
<dbReference type="InterPro" id="IPR008271">
    <property type="entry name" value="Ser/Thr_kinase_AS"/>
</dbReference>
<evidence type="ECO:0000256" key="14">
    <source>
        <dbReference type="RuleBase" id="RU367134"/>
    </source>
</evidence>
<feature type="domain" description="Protein kinase" evidence="15">
    <location>
        <begin position="54"/>
        <end position="306"/>
    </location>
</feature>
<feature type="binding site" evidence="10">
    <location>
        <position position="64"/>
    </location>
    <ligand>
        <name>ATP</name>
        <dbReference type="ChEBI" id="CHEBI:30616"/>
    </ligand>
</feature>
<dbReference type="EC" id="2.7.11.1" evidence="14"/>
<evidence type="ECO:0000256" key="9">
    <source>
        <dbReference type="PIRSR" id="PIRSR630616-1"/>
    </source>
</evidence>
<feature type="binding site" evidence="10 12">
    <location>
        <position position="83"/>
    </location>
    <ligand>
        <name>ATP</name>
        <dbReference type="ChEBI" id="CHEBI:30616"/>
    </ligand>
</feature>
<dbReference type="GO" id="GO:0032506">
    <property type="term" value="P:cytokinetic process"/>
    <property type="evidence" value="ECO:0007669"/>
    <property type="project" value="UniProtKB-ARBA"/>
</dbReference>
<evidence type="ECO:0000313" key="17">
    <source>
        <dbReference type="Proteomes" id="UP000235965"/>
    </source>
</evidence>
<feature type="binding site" evidence="10">
    <location>
        <begin position="132"/>
        <end position="134"/>
    </location>
    <ligand>
        <name>ATP</name>
        <dbReference type="ChEBI" id="CHEBI:30616"/>
    </ligand>
</feature>
<gene>
    <name evidence="16" type="primary">AURKB</name>
    <name evidence="16" type="ORF">B7P43_G09539</name>
</gene>
<evidence type="ECO:0000256" key="6">
    <source>
        <dbReference type="ARBA" id="ARBA00022840"/>
    </source>
</evidence>
<comment type="similarity">
    <text evidence="14">Belongs to the protein kinase superfamily. Ser/Thr protein kinase family. Aurora subfamily.</text>
</comment>
<dbReference type="SUPFAM" id="SSF56112">
    <property type="entry name" value="Protein kinase-like (PK-like)"/>
    <property type="match status" value="1"/>
</dbReference>
<dbReference type="AlphaFoldDB" id="A0A2J7QMS1"/>
<feature type="binding site" evidence="10">
    <location>
        <begin position="183"/>
        <end position="184"/>
    </location>
    <ligand>
        <name>ATP</name>
        <dbReference type="ChEBI" id="CHEBI:30616"/>
    </ligand>
</feature>
<keyword evidence="6 10" id="KW-0067">ATP-binding</keyword>
<reference evidence="16 17" key="1">
    <citation type="submission" date="2017-12" db="EMBL/GenBank/DDBJ databases">
        <title>Hemimetabolous genomes reveal molecular basis of termite eusociality.</title>
        <authorList>
            <person name="Harrison M.C."/>
            <person name="Jongepier E."/>
            <person name="Robertson H.M."/>
            <person name="Arning N."/>
            <person name="Bitard-Feildel T."/>
            <person name="Chao H."/>
            <person name="Childers C.P."/>
            <person name="Dinh H."/>
            <person name="Doddapaneni H."/>
            <person name="Dugan S."/>
            <person name="Gowin J."/>
            <person name="Greiner C."/>
            <person name="Han Y."/>
            <person name="Hu H."/>
            <person name="Hughes D.S.T."/>
            <person name="Huylmans A.-K."/>
            <person name="Kemena C."/>
            <person name="Kremer L.P.M."/>
            <person name="Lee S.L."/>
            <person name="Lopez-Ezquerra A."/>
            <person name="Mallet L."/>
            <person name="Monroy-Kuhn J.M."/>
            <person name="Moser A."/>
            <person name="Murali S.C."/>
            <person name="Muzny D.M."/>
            <person name="Otani S."/>
            <person name="Piulachs M.-D."/>
            <person name="Poelchau M."/>
            <person name="Qu J."/>
            <person name="Schaub F."/>
            <person name="Wada-Katsumata A."/>
            <person name="Worley K.C."/>
            <person name="Xie Q."/>
            <person name="Ylla G."/>
            <person name="Poulsen M."/>
            <person name="Gibbs R.A."/>
            <person name="Schal C."/>
            <person name="Richards S."/>
            <person name="Belles X."/>
            <person name="Korb J."/>
            <person name="Bornberg-Bauer E."/>
        </authorList>
    </citation>
    <scope>NUCLEOTIDE SEQUENCE [LARGE SCALE GENOMIC DNA]</scope>
    <source>
        <tissue evidence="16">Whole body</tissue>
    </source>
</reference>
<keyword evidence="3 14" id="KW-0808">Transferase</keyword>
<accession>A0A2J7QMS1</accession>
<feature type="active site" description="Proton acceptor" evidence="9">
    <location>
        <position position="179"/>
    </location>
</feature>
<comment type="catalytic activity">
    <reaction evidence="7 14">
        <text>L-threonyl-[protein] + ATP = O-phospho-L-threonyl-[protein] + ADP + H(+)</text>
        <dbReference type="Rhea" id="RHEA:46608"/>
        <dbReference type="Rhea" id="RHEA-COMP:11060"/>
        <dbReference type="Rhea" id="RHEA-COMP:11605"/>
        <dbReference type="ChEBI" id="CHEBI:15378"/>
        <dbReference type="ChEBI" id="CHEBI:30013"/>
        <dbReference type="ChEBI" id="CHEBI:30616"/>
        <dbReference type="ChEBI" id="CHEBI:61977"/>
        <dbReference type="ChEBI" id="CHEBI:456216"/>
        <dbReference type="EC" id="2.7.11.1"/>
    </reaction>
</comment>
<dbReference type="Gene3D" id="1.10.510.10">
    <property type="entry name" value="Transferase(Phosphotransferase) domain 1"/>
    <property type="match status" value="1"/>
</dbReference>
<evidence type="ECO:0000256" key="8">
    <source>
        <dbReference type="ARBA" id="ARBA00048679"/>
    </source>
</evidence>
<dbReference type="InterPro" id="IPR017441">
    <property type="entry name" value="Protein_kinase_ATP_BS"/>
</dbReference>
<evidence type="ECO:0000256" key="2">
    <source>
        <dbReference type="ARBA" id="ARBA00022527"/>
    </source>
</evidence>
<keyword evidence="17" id="KW-1185">Reference proteome</keyword>
<sequence>MSSAQNDELPEDVCLVRPGCPREYQSAVENLSRRMLEHIAARNGKPKKWTIEDFEIGCPLGRGKFGRVYLARDKYCHLIVAIKVLYKSEIREHRVEHQVLREIEIQTHLKHPNILRLRTYFDDEKRIYLVLDYAEEGELYRCLQNSQNHRFSERRAAKYIYQVADALNYCHLNKVIHRDIKPENLLLMSTGDIVLADFGWSVHAPSSRRKTMCGTLDYLPPEMIEGRTYNEYVDHWCVGVLCYEFLVGRPPFESSDTNKTYSRIQNVDLNFPNCVAEGAKDLISKLLRRCPSERLPLPDVMKHPWIVNNREK</sequence>
<evidence type="ECO:0000256" key="12">
    <source>
        <dbReference type="PROSITE-ProRule" id="PRU10141"/>
    </source>
</evidence>
<dbReference type="FunFam" id="1.10.510.10:FF:000235">
    <property type="entry name" value="Serine/threonine-protein kinase ark1"/>
    <property type="match status" value="1"/>
</dbReference>
<feature type="cross-link" description="Glycyl lysine isopeptide (Lys-Gly) (interchain with G-Cter in SUMO2)" evidence="11">
    <location>
        <position position="181"/>
    </location>
</feature>
<dbReference type="GO" id="GO:0000070">
    <property type="term" value="P:mitotic sister chromatid segregation"/>
    <property type="evidence" value="ECO:0007669"/>
    <property type="project" value="UniProtKB-ARBA"/>
</dbReference>
<dbReference type="FunFam" id="3.30.200.20:FF:000042">
    <property type="entry name" value="Aurora kinase A"/>
    <property type="match status" value="1"/>
</dbReference>
<comment type="subcellular location">
    <subcellularLocation>
        <location evidence="1">Midbody</location>
    </subcellularLocation>
</comment>
<dbReference type="GO" id="GO:0006325">
    <property type="term" value="P:chromatin organization"/>
    <property type="evidence" value="ECO:0007669"/>
    <property type="project" value="UniProtKB-ARBA"/>
</dbReference>
<dbReference type="Proteomes" id="UP000235965">
    <property type="component" value="Unassembled WGS sequence"/>
</dbReference>
<evidence type="ECO:0000313" key="16">
    <source>
        <dbReference type="EMBL" id="PNF29868.1"/>
    </source>
</evidence>
<dbReference type="InterPro" id="IPR000719">
    <property type="entry name" value="Prot_kinase_dom"/>
</dbReference>
<feature type="binding site" evidence="10">
    <location>
        <position position="197"/>
    </location>
    <ligand>
        <name>ATP</name>
        <dbReference type="ChEBI" id="CHEBI:30616"/>
    </ligand>
</feature>
<keyword evidence="5 14" id="KW-0418">Kinase</keyword>
<dbReference type="InParanoid" id="A0A2J7QMS1"/>
<evidence type="ECO:0000256" key="7">
    <source>
        <dbReference type="ARBA" id="ARBA00047899"/>
    </source>
</evidence>
<comment type="caution">
    <text evidence="16">The sequence shown here is derived from an EMBL/GenBank/DDBJ whole genome shotgun (WGS) entry which is preliminary data.</text>
</comment>
<evidence type="ECO:0000256" key="1">
    <source>
        <dbReference type="ARBA" id="ARBA00004214"/>
    </source>
</evidence>
<dbReference type="OrthoDB" id="377346at2759"/>
<evidence type="ECO:0000256" key="11">
    <source>
        <dbReference type="PIRSR" id="PIRSR630616-3"/>
    </source>
</evidence>
<dbReference type="PROSITE" id="PS50011">
    <property type="entry name" value="PROTEIN_KINASE_DOM"/>
    <property type="match status" value="1"/>
</dbReference>
<dbReference type="FunCoup" id="A0A2J7QMS1">
    <property type="interactions" value="33"/>
</dbReference>
<dbReference type="GO" id="GO:0005524">
    <property type="term" value="F:ATP binding"/>
    <property type="evidence" value="ECO:0007669"/>
    <property type="project" value="UniProtKB-UniRule"/>
</dbReference>
<evidence type="ECO:0000256" key="10">
    <source>
        <dbReference type="PIRSR" id="PIRSR630616-2"/>
    </source>
</evidence>
<dbReference type="PANTHER" id="PTHR24350">
    <property type="entry name" value="SERINE/THREONINE-PROTEIN KINASE IAL-RELATED"/>
    <property type="match status" value="1"/>
</dbReference>
<dbReference type="GO" id="GO:0004674">
    <property type="term" value="F:protein serine/threonine kinase activity"/>
    <property type="evidence" value="ECO:0007669"/>
    <property type="project" value="UniProtKB-KW"/>
</dbReference>
<dbReference type="InterPro" id="IPR030616">
    <property type="entry name" value="Aur-like"/>
</dbReference>
<dbReference type="GO" id="GO:0030261">
    <property type="term" value="P:chromosome condensation"/>
    <property type="evidence" value="ECO:0007669"/>
    <property type="project" value="UniProtKB-ARBA"/>
</dbReference>
<organism evidence="16 17">
    <name type="scientific">Cryptotermes secundus</name>
    <dbReference type="NCBI Taxonomy" id="105785"/>
    <lineage>
        <taxon>Eukaryota</taxon>
        <taxon>Metazoa</taxon>
        <taxon>Ecdysozoa</taxon>
        <taxon>Arthropoda</taxon>
        <taxon>Hexapoda</taxon>
        <taxon>Insecta</taxon>
        <taxon>Pterygota</taxon>
        <taxon>Neoptera</taxon>
        <taxon>Polyneoptera</taxon>
        <taxon>Dictyoptera</taxon>
        <taxon>Blattodea</taxon>
        <taxon>Blattoidea</taxon>
        <taxon>Termitoidae</taxon>
        <taxon>Kalotermitidae</taxon>
        <taxon>Cryptotermitinae</taxon>
        <taxon>Cryptotermes</taxon>
    </lineage>
</organism>
<dbReference type="Pfam" id="PF00069">
    <property type="entry name" value="Pkinase"/>
    <property type="match status" value="1"/>
</dbReference>
<keyword evidence="2 13" id="KW-0723">Serine/threonine-protein kinase</keyword>
<dbReference type="STRING" id="105785.A0A2J7QMS1"/>
<evidence type="ECO:0000256" key="13">
    <source>
        <dbReference type="RuleBase" id="RU000304"/>
    </source>
</evidence>
<dbReference type="PROSITE" id="PS00107">
    <property type="entry name" value="PROTEIN_KINASE_ATP"/>
    <property type="match status" value="1"/>
</dbReference>
<dbReference type="CDD" id="cd14007">
    <property type="entry name" value="STKc_Aurora"/>
    <property type="match status" value="1"/>
</dbReference>
<comment type="catalytic activity">
    <reaction evidence="8 14">
        <text>L-seryl-[protein] + ATP = O-phospho-L-seryl-[protein] + ADP + H(+)</text>
        <dbReference type="Rhea" id="RHEA:17989"/>
        <dbReference type="Rhea" id="RHEA-COMP:9863"/>
        <dbReference type="Rhea" id="RHEA-COMP:11604"/>
        <dbReference type="ChEBI" id="CHEBI:15378"/>
        <dbReference type="ChEBI" id="CHEBI:29999"/>
        <dbReference type="ChEBI" id="CHEBI:30616"/>
        <dbReference type="ChEBI" id="CHEBI:83421"/>
        <dbReference type="ChEBI" id="CHEBI:456216"/>
        <dbReference type="EC" id="2.7.11.1"/>
    </reaction>
</comment>
<evidence type="ECO:0000256" key="3">
    <source>
        <dbReference type="ARBA" id="ARBA00022679"/>
    </source>
</evidence>
<evidence type="ECO:0000256" key="4">
    <source>
        <dbReference type="ARBA" id="ARBA00022741"/>
    </source>
</evidence>
<evidence type="ECO:0000256" key="5">
    <source>
        <dbReference type="ARBA" id="ARBA00022777"/>
    </source>
</evidence>
<keyword evidence="4 10" id="KW-0547">Nucleotide-binding</keyword>